<gene>
    <name evidence="1" type="ORF">NTJ_05318</name>
</gene>
<dbReference type="EMBL" id="AP028911">
    <property type="protein sequence ID" value="BES92509.1"/>
    <property type="molecule type" value="Genomic_DNA"/>
</dbReference>
<accession>A0ABN7AM58</accession>
<dbReference type="Proteomes" id="UP001307889">
    <property type="component" value="Chromosome 3"/>
</dbReference>
<keyword evidence="2" id="KW-1185">Reference proteome</keyword>
<organism evidence="1 2">
    <name type="scientific">Nesidiocoris tenuis</name>
    <dbReference type="NCBI Taxonomy" id="355587"/>
    <lineage>
        <taxon>Eukaryota</taxon>
        <taxon>Metazoa</taxon>
        <taxon>Ecdysozoa</taxon>
        <taxon>Arthropoda</taxon>
        <taxon>Hexapoda</taxon>
        <taxon>Insecta</taxon>
        <taxon>Pterygota</taxon>
        <taxon>Neoptera</taxon>
        <taxon>Paraneoptera</taxon>
        <taxon>Hemiptera</taxon>
        <taxon>Heteroptera</taxon>
        <taxon>Panheteroptera</taxon>
        <taxon>Cimicomorpha</taxon>
        <taxon>Miridae</taxon>
        <taxon>Dicyphina</taxon>
        <taxon>Nesidiocoris</taxon>
    </lineage>
</organism>
<proteinExistence type="predicted"/>
<sequence length="93" mass="10204">MRFLLPQLPMAFDKLFCQALLDSQHISSLQPSRVQAGFLSPDSQTRDRMAATLAQSISVWSDSKAVRADESAGTNSFLILVHNPSQVISRLTG</sequence>
<evidence type="ECO:0000313" key="1">
    <source>
        <dbReference type="EMBL" id="BES92509.1"/>
    </source>
</evidence>
<reference evidence="1 2" key="1">
    <citation type="submission" date="2023-09" db="EMBL/GenBank/DDBJ databases">
        <title>Nesidiocoris tenuis whole genome shotgun sequence.</title>
        <authorList>
            <person name="Shibata T."/>
            <person name="Shimoda M."/>
            <person name="Kobayashi T."/>
            <person name="Uehara T."/>
        </authorList>
    </citation>
    <scope>NUCLEOTIDE SEQUENCE [LARGE SCALE GENOMIC DNA]</scope>
    <source>
        <strain evidence="1 2">Japan</strain>
    </source>
</reference>
<protein>
    <submittedName>
        <fullName evidence="1">Uncharacterized protein</fullName>
    </submittedName>
</protein>
<evidence type="ECO:0000313" key="2">
    <source>
        <dbReference type="Proteomes" id="UP001307889"/>
    </source>
</evidence>
<name>A0ABN7AM58_9HEMI</name>